<dbReference type="EMBL" id="CP000362">
    <property type="protein sequence ID" value="ABG31043.1"/>
    <property type="molecule type" value="Genomic_DNA"/>
</dbReference>
<organism evidence="1 2">
    <name type="scientific">Roseobacter denitrificans (strain ATCC 33942 / OCh 114)</name>
    <name type="common">Erythrobacter sp. (strain OCh 114)</name>
    <name type="synonym">Roseobacter denitrificans</name>
    <dbReference type="NCBI Taxonomy" id="375451"/>
    <lineage>
        <taxon>Bacteria</taxon>
        <taxon>Pseudomonadati</taxon>
        <taxon>Pseudomonadota</taxon>
        <taxon>Alphaproteobacteria</taxon>
        <taxon>Rhodobacterales</taxon>
        <taxon>Roseobacteraceae</taxon>
        <taxon>Roseobacter</taxon>
    </lineage>
</organism>
<name>Q16AF0_ROSDO</name>
<sequence length="305" mass="32741">MENGVLRIDLPLRTICCALVFCATSSVGLAQDRAGWRAQLEALTVFQGDTDLSKGGSFSSSRTFVRGSSIYSFDNDTSVGVSASFGLFDYDFGDAAQRPWDDIQDIRLSIPTRFRASETATVFLSPQVRWDYESGADRSDSTTYGIFGGVAWTISDSLTIGPAFGAYSQLEESGADVFPAILVDWDITKRWNLNTGAGLGATGGPGLTLGYKLSDTSQLSLSARSESVRFRLDDKGLAPDGVGEDESIPVVISYQYNPNPGLSLSAFVGAEFDGRLRLDDASGNQISSQSYDTAPLGGLAVRFRF</sequence>
<dbReference type="AlphaFoldDB" id="Q16AF0"/>
<evidence type="ECO:0000313" key="2">
    <source>
        <dbReference type="Proteomes" id="UP000007029"/>
    </source>
</evidence>
<evidence type="ECO:0000313" key="1">
    <source>
        <dbReference type="EMBL" id="ABG31043.1"/>
    </source>
</evidence>
<dbReference type="Proteomes" id="UP000007029">
    <property type="component" value="Chromosome"/>
</dbReference>
<dbReference type="HOGENOM" id="CLU_076884_0_0_5"/>
<keyword evidence="2" id="KW-1185">Reference proteome</keyword>
<proteinExistence type="predicted"/>
<dbReference type="SUPFAM" id="SSF56935">
    <property type="entry name" value="Porins"/>
    <property type="match status" value="1"/>
</dbReference>
<accession>Q16AF0</accession>
<dbReference type="eggNOG" id="ENOG502ZT65">
    <property type="taxonomic scope" value="Bacteria"/>
</dbReference>
<dbReference type="RefSeq" id="WP_011567663.1">
    <property type="nucleotide sequence ID" value="NC_008209.1"/>
</dbReference>
<protein>
    <submittedName>
        <fullName evidence="1">Uncharacterized protein</fullName>
    </submittedName>
</protein>
<dbReference type="KEGG" id="rde:RD1_1403"/>
<reference evidence="1 2" key="1">
    <citation type="journal article" date="2007" name="J. Bacteriol.">
        <title>The complete genome sequence of Roseobacter denitrificans reveals a mixotrophic rather than photosynthetic metabolism.</title>
        <authorList>
            <person name="Swingley W.D."/>
            <person name="Sadekar S."/>
            <person name="Mastrian S.D."/>
            <person name="Matthies H.J."/>
            <person name="Hao J."/>
            <person name="Ramos H."/>
            <person name="Acharya C.R."/>
            <person name="Conrad A.L."/>
            <person name="Taylor H.L."/>
            <person name="Dejesa L.C."/>
            <person name="Shah M.K."/>
            <person name="O'huallachain M.E."/>
            <person name="Lince M.T."/>
            <person name="Blankenship R.E."/>
            <person name="Beatty J.T."/>
            <person name="Touchman J.W."/>
        </authorList>
    </citation>
    <scope>NUCLEOTIDE SEQUENCE [LARGE SCALE GENOMIC DNA]</scope>
    <source>
        <strain evidence="2">ATCC 33942 / OCh 114</strain>
    </source>
</reference>
<gene>
    <name evidence="1" type="ordered locus">RD1_1403</name>
</gene>